<keyword evidence="1" id="KW-0812">Transmembrane</keyword>
<feature type="transmembrane region" description="Helical" evidence="1">
    <location>
        <begin position="39"/>
        <end position="60"/>
    </location>
</feature>
<name>A0ABX2V5X4_9BACL</name>
<evidence type="ECO:0000256" key="1">
    <source>
        <dbReference type="SAM" id="Phobius"/>
    </source>
</evidence>
<comment type="caution">
    <text evidence="2">The sequence shown here is derived from an EMBL/GenBank/DDBJ whole genome shotgun (WGS) entry which is preliminary data.</text>
</comment>
<proteinExistence type="predicted"/>
<keyword evidence="1" id="KW-1133">Transmembrane helix</keyword>
<feature type="transmembrane region" description="Helical" evidence="1">
    <location>
        <begin position="72"/>
        <end position="92"/>
    </location>
</feature>
<dbReference type="RefSeq" id="WP_028107110.1">
    <property type="nucleotide sequence ID" value="NZ_LVVL01000016.1"/>
</dbReference>
<feature type="transmembrane region" description="Helical" evidence="1">
    <location>
        <begin position="7"/>
        <end position="27"/>
    </location>
</feature>
<keyword evidence="1" id="KW-0472">Membrane</keyword>
<evidence type="ECO:0000313" key="3">
    <source>
        <dbReference type="Proteomes" id="UP000078447"/>
    </source>
</evidence>
<sequence length="98" mass="10979">MNQSKQTYFPVFLTLGLLLFNMLTSYLLSGRFFPNLSLWVPISLNILVGLGYIVSLVLGLRSTNNYVKWFSVFANIAFLLSLSVITFLLLLANGISEP</sequence>
<keyword evidence="3" id="KW-1185">Reference proteome</keyword>
<evidence type="ECO:0000313" key="2">
    <source>
        <dbReference type="EMBL" id="OAN10678.1"/>
    </source>
</evidence>
<protein>
    <submittedName>
        <fullName evidence="2">Uncharacterized protein</fullName>
    </submittedName>
</protein>
<dbReference type="Proteomes" id="UP000078447">
    <property type="component" value="Unassembled WGS sequence"/>
</dbReference>
<gene>
    <name evidence="2" type="ORF">A3783_12670</name>
</gene>
<accession>A0ABX2V5X4</accession>
<reference evidence="2 3" key="1">
    <citation type="submission" date="2016-03" db="EMBL/GenBank/DDBJ databases">
        <authorList>
            <person name="Cho S.-Y."/>
            <person name="Lim S."/>
            <person name="Kim H."/>
            <person name="Soh E.H."/>
            <person name="Moon J.S."/>
        </authorList>
    </citation>
    <scope>NUCLEOTIDE SEQUENCE [LARGE SCALE GENOMIC DNA]</scope>
    <source>
        <strain evidence="2 3">KCTC 3810</strain>
    </source>
</reference>
<organism evidence="2 3">
    <name type="scientific">Exiguobacterium undae</name>
    <dbReference type="NCBI Taxonomy" id="169177"/>
    <lineage>
        <taxon>Bacteria</taxon>
        <taxon>Bacillati</taxon>
        <taxon>Bacillota</taxon>
        <taxon>Bacilli</taxon>
        <taxon>Bacillales</taxon>
        <taxon>Bacillales Family XII. Incertae Sedis</taxon>
        <taxon>Exiguobacterium</taxon>
    </lineage>
</organism>
<dbReference type="EMBL" id="LVVL01000016">
    <property type="protein sequence ID" value="OAN10678.1"/>
    <property type="molecule type" value="Genomic_DNA"/>
</dbReference>